<proteinExistence type="predicted"/>
<dbReference type="AlphaFoldDB" id="A0A4S8LDS4"/>
<feature type="compositionally biased region" description="Low complexity" evidence="1">
    <location>
        <begin position="676"/>
        <end position="702"/>
    </location>
</feature>
<accession>A0A4S8LDS4</accession>
<organism evidence="2 4">
    <name type="scientific">Dendrothele bispora (strain CBS 962.96)</name>
    <dbReference type="NCBI Taxonomy" id="1314807"/>
    <lineage>
        <taxon>Eukaryota</taxon>
        <taxon>Fungi</taxon>
        <taxon>Dikarya</taxon>
        <taxon>Basidiomycota</taxon>
        <taxon>Agaricomycotina</taxon>
        <taxon>Agaricomycetes</taxon>
        <taxon>Agaricomycetidae</taxon>
        <taxon>Agaricales</taxon>
        <taxon>Agaricales incertae sedis</taxon>
        <taxon>Dendrothele</taxon>
    </lineage>
</organism>
<evidence type="ECO:0000313" key="4">
    <source>
        <dbReference type="Proteomes" id="UP000297245"/>
    </source>
</evidence>
<dbReference type="EMBL" id="ML179050">
    <property type="protein sequence ID" value="THV05336.1"/>
    <property type="molecule type" value="Genomic_DNA"/>
</dbReference>
<evidence type="ECO:0000313" key="3">
    <source>
        <dbReference type="EMBL" id="THV05336.1"/>
    </source>
</evidence>
<reference evidence="2 4" key="1">
    <citation type="journal article" date="2019" name="Nat. Ecol. Evol.">
        <title>Megaphylogeny resolves global patterns of mushroom evolution.</title>
        <authorList>
            <person name="Varga T."/>
            <person name="Krizsan K."/>
            <person name="Foldi C."/>
            <person name="Dima B."/>
            <person name="Sanchez-Garcia M."/>
            <person name="Sanchez-Ramirez S."/>
            <person name="Szollosi G.J."/>
            <person name="Szarkandi J.G."/>
            <person name="Papp V."/>
            <person name="Albert L."/>
            <person name="Andreopoulos W."/>
            <person name="Angelini C."/>
            <person name="Antonin V."/>
            <person name="Barry K.W."/>
            <person name="Bougher N.L."/>
            <person name="Buchanan P."/>
            <person name="Buyck B."/>
            <person name="Bense V."/>
            <person name="Catcheside P."/>
            <person name="Chovatia M."/>
            <person name="Cooper J."/>
            <person name="Damon W."/>
            <person name="Desjardin D."/>
            <person name="Finy P."/>
            <person name="Geml J."/>
            <person name="Haridas S."/>
            <person name="Hughes K."/>
            <person name="Justo A."/>
            <person name="Karasinski D."/>
            <person name="Kautmanova I."/>
            <person name="Kiss B."/>
            <person name="Kocsube S."/>
            <person name="Kotiranta H."/>
            <person name="LaButti K.M."/>
            <person name="Lechner B.E."/>
            <person name="Liimatainen K."/>
            <person name="Lipzen A."/>
            <person name="Lukacs Z."/>
            <person name="Mihaltcheva S."/>
            <person name="Morgado L.N."/>
            <person name="Niskanen T."/>
            <person name="Noordeloos M.E."/>
            <person name="Ohm R.A."/>
            <person name="Ortiz-Santana B."/>
            <person name="Ovrebo C."/>
            <person name="Racz N."/>
            <person name="Riley R."/>
            <person name="Savchenko A."/>
            <person name="Shiryaev A."/>
            <person name="Soop K."/>
            <person name="Spirin V."/>
            <person name="Szebenyi C."/>
            <person name="Tomsovsky M."/>
            <person name="Tulloss R.E."/>
            <person name="Uehling J."/>
            <person name="Grigoriev I.V."/>
            <person name="Vagvolgyi C."/>
            <person name="Papp T."/>
            <person name="Martin F.M."/>
            <person name="Miettinen O."/>
            <person name="Hibbett D.S."/>
            <person name="Nagy L.G."/>
        </authorList>
    </citation>
    <scope>NUCLEOTIDE SEQUENCE [LARGE SCALE GENOMIC DNA]</scope>
    <source>
        <strain evidence="2 4">CBS 962.96</strain>
    </source>
</reference>
<dbReference type="OrthoDB" id="270318at2759"/>
<keyword evidence="4" id="KW-1185">Reference proteome</keyword>
<evidence type="ECO:0000313" key="2">
    <source>
        <dbReference type="EMBL" id="THU87049.1"/>
    </source>
</evidence>
<dbReference type="Proteomes" id="UP000297245">
    <property type="component" value="Unassembled WGS sequence"/>
</dbReference>
<dbReference type="EMBL" id="ML179467">
    <property type="protein sequence ID" value="THU87049.1"/>
    <property type="molecule type" value="Genomic_DNA"/>
</dbReference>
<feature type="region of interest" description="Disordered" evidence="1">
    <location>
        <begin position="676"/>
        <end position="717"/>
    </location>
</feature>
<evidence type="ECO:0000256" key="1">
    <source>
        <dbReference type="SAM" id="MobiDB-lite"/>
    </source>
</evidence>
<gene>
    <name evidence="3" type="ORF">K435DRAFT_826523</name>
    <name evidence="2" type="ORF">K435DRAFT_830834</name>
</gene>
<sequence length="857" mass="98853">MQRLCDEILMLIFYELHDPTPFILLSKRFYNFSQDAYTRAHYFLTRYGPAQAMYHALGRGKVVNERVLDILMSSGAHLSRYLIQVAIHHYFYTQSHFIKTQWVRSVPLPVFSSFLQLASTRYGEIPRGKGLDDGSTFSTFIKESRYPPSLRRVRWETVREMLEKYHFIPFSPKDPLMAQFPLALAIEPRLLPYAVANGFHMDSKYRDFVFRKMFEHNPSATDRTADEIVENVKELCRLDPSMFLSRTVAAEICMEAKLNEIGYAALKQLDKSGLLLFDLASLVEDLLKLFLKTRSITSHSIQQNLLHLFEDFPSTDPTVRLVILLIVFLANDNTHPAVPVRTRLENLNIGPVTRKDLYNVLIHPFMERYNSVLDYMRTEMESSDEGRKGMNQKEIRMVVDEIVARLLELDCKGKMLKRLHDGHQNVHDTIIFNTLDKYQLDLDNLPEADDLEACAAFQARLCHDNTLMPSEMNYFWDGKPFDQLSKLRGDGNGHIEEGQERTPFANEYGDIGQESLTTMIRQDESIPSSRYRRRIYYPYHVFGDLSRSYLPHDVVQVGRWIKNDFGARSSITAVFMTHAVLNDNTSILEHYLLDCASSPVPVTLKHFKLLARLGRSVNCTLFTAISSGAEFFKSEEDYIQTWEISRRKYHKLKTQGRSSFSYPQVSVVIERPHVLSPSSSYPSTSTSGSPLLLSSSLPSSSTIRGTKRPRRSAAQVHSYIIPDSDDEAIADYSDVDVDLEEKEPDEYKRKSDNGHLHKWTKHLGELLREEQAKNRQIKKRLEKKTGQKIYLARSEFVKSLSTNMRILRKLAEVRGNANEPSTDEYTDDGDDEYVHRHSKKRRTMQRQNWTVTSAGVV</sequence>
<protein>
    <submittedName>
        <fullName evidence="2">Uncharacterized protein</fullName>
    </submittedName>
</protein>
<name>A0A4S8LDS4_DENBC</name>